<keyword evidence="2" id="KW-1185">Reference proteome</keyword>
<evidence type="ECO:0000313" key="2">
    <source>
        <dbReference type="Proteomes" id="UP000034350"/>
    </source>
</evidence>
<dbReference type="AlphaFoldDB" id="A0A0F9ZFP2"/>
<dbReference type="GeneID" id="36320790"/>
<accession>A0A0F9ZFP2</accession>
<dbReference type="Proteomes" id="UP000034350">
    <property type="component" value="Unassembled WGS sequence"/>
</dbReference>
<dbReference type="VEuPathDB" id="MicrosporidiaDB:AAJ76_500023656"/>
<sequence length="200" mass="23678">MSDKKFKWVNDIPLPLPGLCYIEPSLNTDFKDHDNSLETFLPPTIYTDPFELLDVNLMKIVLDDLCGNIEDLGTKKNKIYEKEYDFETYILESFDTVYEYEHPLDKNVKVKSVYDVFYGGDEDKYCVLQSDDLELEEKIFKVEDFSQSDLHKYLVGEKEGAIYEGIQFTNNEYMICKIDEDKMYFYDVMCTFKYKKSTKK</sequence>
<dbReference type="EMBL" id="JPQZ01000005">
    <property type="protein sequence ID" value="KKO76214.1"/>
    <property type="molecule type" value="Genomic_DNA"/>
</dbReference>
<dbReference type="VEuPathDB" id="MicrosporidiaDB:G9O61_00g003440"/>
<gene>
    <name evidence="1" type="ORF">AAJ76_500023656</name>
</gene>
<evidence type="ECO:0000313" key="1">
    <source>
        <dbReference type="EMBL" id="KKO76214.1"/>
    </source>
</evidence>
<proteinExistence type="predicted"/>
<reference evidence="1 2" key="1">
    <citation type="journal article" date="2015" name="Environ. Microbiol.">
        <title>Genome analyses suggest the presence of polyploidy and recent human-driven expansions in eight global populations of the honeybee pathogen Nosema ceranae.</title>
        <authorList>
            <person name="Pelin A."/>
            <person name="Selman M."/>
            <person name="Aris-Brosou S."/>
            <person name="Farinelli L."/>
            <person name="Corradi N."/>
        </authorList>
    </citation>
    <scope>NUCLEOTIDE SEQUENCE [LARGE SCALE GENOMIC DNA]</scope>
    <source>
        <strain evidence="1 2">PA08 1199</strain>
    </source>
</reference>
<organism evidence="1 2">
    <name type="scientific">Vairimorpha ceranae</name>
    <dbReference type="NCBI Taxonomy" id="40302"/>
    <lineage>
        <taxon>Eukaryota</taxon>
        <taxon>Fungi</taxon>
        <taxon>Fungi incertae sedis</taxon>
        <taxon>Microsporidia</taxon>
        <taxon>Nosematidae</taxon>
        <taxon>Vairimorpha</taxon>
    </lineage>
</organism>
<name>A0A0F9ZFP2_9MICR</name>
<comment type="caution">
    <text evidence="1">The sequence shown here is derived from an EMBL/GenBank/DDBJ whole genome shotgun (WGS) entry which is preliminary data.</text>
</comment>
<dbReference type="OrthoDB" id="2191432at2759"/>
<dbReference type="RefSeq" id="XP_024331956.1">
    <property type="nucleotide sequence ID" value="XM_024475843.1"/>
</dbReference>
<protein>
    <submittedName>
        <fullName evidence="1">Uncharacterized protein</fullName>
    </submittedName>
</protein>
<dbReference type="VEuPathDB" id="MicrosporidiaDB:NCER_100275"/>